<sequence length="333" mass="36570">MGPSKLSASMNGVSVKSALLLGCLSLWCQPAPAQSGRAAPPAPEPPGTIRLAENLFIDESEVANIHWLEYLQRIRLDSSTAFYRSQLPDSTTWTILTTTPPAGAAGGPSTEYYFRYPGFRYYPAVGISYEQALAYCRWRSMVVNESVLQSSEFQKKHPELRGYAVTVEYRLPTEAEWQQAAAGPLGSGHTPAALVPPSPKARPKPVATRKEPGLDSCLAALQIPATSAIYKLPYNLRENYYTSETNQAFECSAKPSQLGLEYVYVNPTNYLGLYNIIGNAAEMTATKGIAKGGSFQSSMRSLTLESQQRYQGPQSWLGFRCVATVRMVRRMGE</sequence>
<feature type="region of interest" description="Disordered" evidence="1">
    <location>
        <begin position="182"/>
        <end position="210"/>
    </location>
</feature>
<feature type="signal peptide" evidence="2">
    <location>
        <begin position="1"/>
        <end position="33"/>
    </location>
</feature>
<accession>A0ABY7PRC2</accession>
<dbReference type="InterPro" id="IPR051043">
    <property type="entry name" value="Sulfatase_Mod_Factor_Kinase"/>
</dbReference>
<gene>
    <name evidence="4" type="ORF">O9Z63_03890</name>
</gene>
<dbReference type="EMBL" id="CP115396">
    <property type="protein sequence ID" value="WBO85386.1"/>
    <property type="molecule type" value="Genomic_DNA"/>
</dbReference>
<organism evidence="4 5">
    <name type="scientific">Hymenobacter yonginensis</name>
    <dbReference type="NCBI Taxonomy" id="748197"/>
    <lineage>
        <taxon>Bacteria</taxon>
        <taxon>Pseudomonadati</taxon>
        <taxon>Bacteroidota</taxon>
        <taxon>Cytophagia</taxon>
        <taxon>Cytophagales</taxon>
        <taxon>Hymenobacteraceae</taxon>
        <taxon>Hymenobacter</taxon>
    </lineage>
</organism>
<keyword evidence="2" id="KW-0732">Signal</keyword>
<dbReference type="Gene3D" id="3.90.1580.10">
    <property type="entry name" value="paralog of FGE (formylglycine-generating enzyme)"/>
    <property type="match status" value="1"/>
</dbReference>
<dbReference type="PANTHER" id="PTHR23150">
    <property type="entry name" value="SULFATASE MODIFYING FACTOR 1, 2"/>
    <property type="match status" value="1"/>
</dbReference>
<name>A0ABY7PRC2_9BACT</name>
<evidence type="ECO:0000256" key="1">
    <source>
        <dbReference type="SAM" id="MobiDB-lite"/>
    </source>
</evidence>
<dbReference type="Pfam" id="PF03781">
    <property type="entry name" value="FGE-sulfatase"/>
    <property type="match status" value="1"/>
</dbReference>
<evidence type="ECO:0000313" key="5">
    <source>
        <dbReference type="Proteomes" id="UP001211872"/>
    </source>
</evidence>
<feature type="chain" id="PRO_5045268709" evidence="2">
    <location>
        <begin position="34"/>
        <end position="333"/>
    </location>
</feature>
<dbReference type="Proteomes" id="UP001211872">
    <property type="component" value="Chromosome"/>
</dbReference>
<dbReference type="RefSeq" id="WP_270127992.1">
    <property type="nucleotide sequence ID" value="NZ_CP115396.1"/>
</dbReference>
<dbReference type="InterPro" id="IPR005532">
    <property type="entry name" value="SUMF_dom"/>
</dbReference>
<reference evidence="4 5" key="1">
    <citation type="journal article" date="2011" name="Int. J. Syst. Evol. Microbiol.">
        <title>Hymenobacter yonginensis sp. nov., isolated from a mesotrophic artificial lake.</title>
        <authorList>
            <person name="Joung Y."/>
            <person name="Cho S.H."/>
            <person name="Kim H."/>
            <person name="Kim S.B."/>
            <person name="Joh K."/>
        </authorList>
    </citation>
    <scope>NUCLEOTIDE SEQUENCE [LARGE SCALE GENOMIC DNA]</scope>
    <source>
        <strain evidence="4 5">KCTC 22745</strain>
    </source>
</reference>
<dbReference type="SUPFAM" id="SSF56436">
    <property type="entry name" value="C-type lectin-like"/>
    <property type="match status" value="1"/>
</dbReference>
<proteinExistence type="predicted"/>
<dbReference type="InterPro" id="IPR016187">
    <property type="entry name" value="CTDL_fold"/>
</dbReference>
<dbReference type="PANTHER" id="PTHR23150:SF19">
    <property type="entry name" value="FORMYLGLYCINE-GENERATING ENZYME"/>
    <property type="match status" value="1"/>
</dbReference>
<keyword evidence="5" id="KW-1185">Reference proteome</keyword>
<evidence type="ECO:0000259" key="3">
    <source>
        <dbReference type="Pfam" id="PF03781"/>
    </source>
</evidence>
<dbReference type="InterPro" id="IPR042095">
    <property type="entry name" value="SUMF_sf"/>
</dbReference>
<protein>
    <submittedName>
        <fullName evidence="4">SUMF1/EgtB/PvdO family nonheme iron enzyme</fullName>
    </submittedName>
</protein>
<feature type="domain" description="Sulfatase-modifying factor enzyme-like" evidence="3">
    <location>
        <begin position="43"/>
        <end position="183"/>
    </location>
</feature>
<evidence type="ECO:0000256" key="2">
    <source>
        <dbReference type="SAM" id="SignalP"/>
    </source>
</evidence>
<evidence type="ECO:0000313" key="4">
    <source>
        <dbReference type="EMBL" id="WBO85386.1"/>
    </source>
</evidence>